<protein>
    <submittedName>
        <fullName evidence="3">Unannotated protein</fullName>
    </submittedName>
</protein>
<feature type="domain" description="HTH tetR-type" evidence="2">
    <location>
        <begin position="40"/>
        <end position="100"/>
    </location>
</feature>
<dbReference type="InterPro" id="IPR001647">
    <property type="entry name" value="HTH_TetR"/>
</dbReference>
<sequence>MSISAVQHVRYLDSLYMAVQHASTKKAKKRPVRRSPISRTEGEQRFIAAATELLRESPFSSVGVRDIATRADVNQGFIHSWFGSQNGLYLRVVKELFASMHASLEQQPPDSVAINPLDPNVQFAVRLLFWLDLEGVDVNEVRPELNALMHAFTQRMITHVGLDDSTAAAITMQGSAIGLGTAAFGHLIGADDNTSFTHAILVWRRQLELLAKNPPK</sequence>
<gene>
    <name evidence="3" type="ORF">UFOPK2169_00619</name>
</gene>
<dbReference type="InterPro" id="IPR009057">
    <property type="entry name" value="Homeodomain-like_sf"/>
</dbReference>
<evidence type="ECO:0000313" key="3">
    <source>
        <dbReference type="EMBL" id="CAB4648748.1"/>
    </source>
</evidence>
<dbReference type="GO" id="GO:0003677">
    <property type="term" value="F:DNA binding"/>
    <property type="evidence" value="ECO:0007669"/>
    <property type="project" value="UniProtKB-KW"/>
</dbReference>
<accession>A0A6J6KI91</accession>
<dbReference type="AlphaFoldDB" id="A0A6J6KI91"/>
<dbReference type="EMBL" id="CAEZWE010000018">
    <property type="protein sequence ID" value="CAB4648748.1"/>
    <property type="molecule type" value="Genomic_DNA"/>
</dbReference>
<dbReference type="SUPFAM" id="SSF46689">
    <property type="entry name" value="Homeodomain-like"/>
    <property type="match status" value="1"/>
</dbReference>
<dbReference type="Gene3D" id="1.10.357.10">
    <property type="entry name" value="Tetracycline Repressor, domain 2"/>
    <property type="match status" value="1"/>
</dbReference>
<keyword evidence="1" id="KW-0238">DNA-binding</keyword>
<reference evidence="3" key="1">
    <citation type="submission" date="2020-05" db="EMBL/GenBank/DDBJ databases">
        <authorList>
            <person name="Chiriac C."/>
            <person name="Salcher M."/>
            <person name="Ghai R."/>
            <person name="Kavagutti S V."/>
        </authorList>
    </citation>
    <scope>NUCLEOTIDE SEQUENCE</scope>
</reference>
<evidence type="ECO:0000259" key="2">
    <source>
        <dbReference type="PROSITE" id="PS50977"/>
    </source>
</evidence>
<evidence type="ECO:0000256" key="1">
    <source>
        <dbReference type="ARBA" id="ARBA00023125"/>
    </source>
</evidence>
<dbReference type="Pfam" id="PF00440">
    <property type="entry name" value="TetR_N"/>
    <property type="match status" value="1"/>
</dbReference>
<dbReference type="PROSITE" id="PS50977">
    <property type="entry name" value="HTH_TETR_2"/>
    <property type="match status" value="1"/>
</dbReference>
<organism evidence="3">
    <name type="scientific">freshwater metagenome</name>
    <dbReference type="NCBI Taxonomy" id="449393"/>
    <lineage>
        <taxon>unclassified sequences</taxon>
        <taxon>metagenomes</taxon>
        <taxon>ecological metagenomes</taxon>
    </lineage>
</organism>
<name>A0A6J6KI91_9ZZZZ</name>
<proteinExistence type="predicted"/>